<reference evidence="11 12" key="1">
    <citation type="journal article" date="2021" name="Nat. Commun.">
        <title>Genetic determinants of endophytism in the Arabidopsis root mycobiome.</title>
        <authorList>
            <person name="Mesny F."/>
            <person name="Miyauchi S."/>
            <person name="Thiergart T."/>
            <person name="Pickel B."/>
            <person name="Atanasova L."/>
            <person name="Karlsson M."/>
            <person name="Huettel B."/>
            <person name="Barry K.W."/>
            <person name="Haridas S."/>
            <person name="Chen C."/>
            <person name="Bauer D."/>
            <person name="Andreopoulos W."/>
            <person name="Pangilinan J."/>
            <person name="LaButti K."/>
            <person name="Riley R."/>
            <person name="Lipzen A."/>
            <person name="Clum A."/>
            <person name="Drula E."/>
            <person name="Henrissat B."/>
            <person name="Kohler A."/>
            <person name="Grigoriev I.V."/>
            <person name="Martin F.M."/>
            <person name="Hacquard S."/>
        </authorList>
    </citation>
    <scope>NUCLEOTIDE SEQUENCE [LARGE SCALE GENOMIC DNA]</scope>
    <source>
        <strain evidence="11 12">MPI-CAGE-CH-0241</strain>
    </source>
</reference>
<dbReference type="PROSITE" id="PS00138">
    <property type="entry name" value="SUBTILASE_SER"/>
    <property type="match status" value="1"/>
</dbReference>
<dbReference type="PANTHER" id="PTHR43806:SF58">
    <property type="entry name" value="ALKALINE PROTEASE 1-RELATED"/>
    <property type="match status" value="1"/>
</dbReference>
<dbReference type="PROSITE" id="PS51892">
    <property type="entry name" value="SUBTILASE"/>
    <property type="match status" value="1"/>
</dbReference>
<evidence type="ECO:0000259" key="9">
    <source>
        <dbReference type="Pfam" id="PF00082"/>
    </source>
</evidence>
<dbReference type="InterPro" id="IPR036852">
    <property type="entry name" value="Peptidase_S8/S53_dom_sf"/>
</dbReference>
<gene>
    <name evidence="11" type="ORF">B0T10DRAFT_564597</name>
</gene>
<keyword evidence="12" id="KW-1185">Reference proteome</keyword>
<evidence type="ECO:0000256" key="6">
    <source>
        <dbReference type="PROSITE-ProRule" id="PRU01240"/>
    </source>
</evidence>
<evidence type="ECO:0000256" key="8">
    <source>
        <dbReference type="SAM" id="SignalP"/>
    </source>
</evidence>
<dbReference type="Proteomes" id="UP000777438">
    <property type="component" value="Unassembled WGS sequence"/>
</dbReference>
<keyword evidence="3 8" id="KW-0732">Signal</keyword>
<keyword evidence="5 6" id="KW-0720">Serine protease</keyword>
<evidence type="ECO:0000256" key="2">
    <source>
        <dbReference type="ARBA" id="ARBA00022670"/>
    </source>
</evidence>
<dbReference type="CDD" id="cd04077">
    <property type="entry name" value="Peptidases_S8_PCSK9_ProteinaseK_like"/>
    <property type="match status" value="1"/>
</dbReference>
<dbReference type="AlphaFoldDB" id="A0A9P8VY09"/>
<evidence type="ECO:0000256" key="4">
    <source>
        <dbReference type="ARBA" id="ARBA00022801"/>
    </source>
</evidence>
<organism evidence="11 12">
    <name type="scientific">Thelonectria olida</name>
    <dbReference type="NCBI Taxonomy" id="1576542"/>
    <lineage>
        <taxon>Eukaryota</taxon>
        <taxon>Fungi</taxon>
        <taxon>Dikarya</taxon>
        <taxon>Ascomycota</taxon>
        <taxon>Pezizomycotina</taxon>
        <taxon>Sordariomycetes</taxon>
        <taxon>Hypocreomycetidae</taxon>
        <taxon>Hypocreales</taxon>
        <taxon>Nectriaceae</taxon>
        <taxon>Thelonectria</taxon>
    </lineage>
</organism>
<dbReference type="InterPro" id="IPR034193">
    <property type="entry name" value="PCSK9_ProteinaseK-like"/>
</dbReference>
<dbReference type="FunFam" id="3.40.50.200:FF:000014">
    <property type="entry name" value="Proteinase K"/>
    <property type="match status" value="1"/>
</dbReference>
<dbReference type="InterPro" id="IPR037045">
    <property type="entry name" value="S8pro/Inhibitor_I9_sf"/>
</dbReference>
<dbReference type="GO" id="GO:0005576">
    <property type="term" value="C:extracellular region"/>
    <property type="evidence" value="ECO:0007669"/>
    <property type="project" value="UniProtKB-ARBA"/>
</dbReference>
<dbReference type="InterPro" id="IPR010259">
    <property type="entry name" value="S8pro/Inhibitor_I9"/>
</dbReference>
<keyword evidence="2 6" id="KW-0645">Protease</keyword>
<evidence type="ECO:0000256" key="7">
    <source>
        <dbReference type="RuleBase" id="RU003355"/>
    </source>
</evidence>
<keyword evidence="4 6" id="KW-0378">Hydrolase</keyword>
<dbReference type="SUPFAM" id="SSF52743">
    <property type="entry name" value="Subtilisin-like"/>
    <property type="match status" value="1"/>
</dbReference>
<evidence type="ECO:0000256" key="3">
    <source>
        <dbReference type="ARBA" id="ARBA00022729"/>
    </source>
</evidence>
<dbReference type="PRINTS" id="PR00723">
    <property type="entry name" value="SUBTILISIN"/>
</dbReference>
<dbReference type="InterPro" id="IPR023827">
    <property type="entry name" value="Peptidase_S8_Asp-AS"/>
</dbReference>
<dbReference type="GO" id="GO:0004252">
    <property type="term" value="F:serine-type endopeptidase activity"/>
    <property type="evidence" value="ECO:0007669"/>
    <property type="project" value="UniProtKB-UniRule"/>
</dbReference>
<dbReference type="Gene3D" id="3.40.50.200">
    <property type="entry name" value="Peptidase S8/S53 domain"/>
    <property type="match status" value="1"/>
</dbReference>
<dbReference type="InterPro" id="IPR050131">
    <property type="entry name" value="Peptidase_S8_subtilisin-like"/>
</dbReference>
<dbReference type="PANTHER" id="PTHR43806">
    <property type="entry name" value="PEPTIDASE S8"/>
    <property type="match status" value="1"/>
</dbReference>
<accession>A0A9P8VY09</accession>
<dbReference type="PROSITE" id="PS00136">
    <property type="entry name" value="SUBTILASE_ASP"/>
    <property type="match status" value="1"/>
</dbReference>
<dbReference type="InterPro" id="IPR023828">
    <property type="entry name" value="Peptidase_S8_Ser-AS"/>
</dbReference>
<feature type="active site" description="Charge relay system" evidence="6">
    <location>
        <position position="176"/>
    </location>
</feature>
<sequence length="384" mass="38975">MRVSALLALLPLAMAAPAKRATPAPLLKPRDAQLIEGKFIVKLTDGIKISSTSDAVTEAAEKAEHTYTDAFHGFAVELTDEEVQTLQDDPDVEYIEQDAIISASTTVTQTGAPWGIARISNTNSGSTTYTYDDSAGEGVCAYVIDTGIYTSHSDFGGRASFLANYVDSSNTDGNGHGTHVAGTIGSKTYGVAKQVTLFAVKVLDSNGDGTTSGVIAGMNFVVSDSKTRSGCSNGFVANMSLGGSKSTSLNTAAANIVSAGVFLGVAAGNEATNANTKSPASESSACTVGATTSSDGFASYSNYGSIVDVLAPGSSITSTYNTGGTAVLSGTSMATPHVVGLAAYFMGLGQSASGLCAYIADLALASKISSVPSGTVNLLIHNDQ</sequence>
<evidence type="ECO:0000256" key="5">
    <source>
        <dbReference type="ARBA" id="ARBA00022825"/>
    </source>
</evidence>
<feature type="domain" description="Peptidase S8/S53" evidence="9">
    <location>
        <begin position="137"/>
        <end position="346"/>
    </location>
</feature>
<dbReference type="EMBL" id="JAGPYM010000020">
    <property type="protein sequence ID" value="KAH6884567.1"/>
    <property type="molecule type" value="Genomic_DNA"/>
</dbReference>
<feature type="chain" id="PRO_5040479894" evidence="8">
    <location>
        <begin position="16"/>
        <end position="384"/>
    </location>
</feature>
<dbReference type="SUPFAM" id="SSF54897">
    <property type="entry name" value="Protease propeptides/inhibitors"/>
    <property type="match status" value="1"/>
</dbReference>
<proteinExistence type="inferred from homology"/>
<protein>
    <submittedName>
        <fullName evidence="11">Cuticle-degrading serine protease</fullName>
    </submittedName>
</protein>
<dbReference type="Gene3D" id="3.30.70.80">
    <property type="entry name" value="Peptidase S8 propeptide/proteinase inhibitor I9"/>
    <property type="match status" value="1"/>
</dbReference>
<dbReference type="InterPro" id="IPR000209">
    <property type="entry name" value="Peptidase_S8/S53_dom"/>
</dbReference>
<dbReference type="Pfam" id="PF05922">
    <property type="entry name" value="Inhibitor_I9"/>
    <property type="match status" value="1"/>
</dbReference>
<name>A0A9P8VY09_9HYPO</name>
<dbReference type="OrthoDB" id="206201at2759"/>
<dbReference type="GO" id="GO:0006508">
    <property type="term" value="P:proteolysis"/>
    <property type="evidence" value="ECO:0007669"/>
    <property type="project" value="UniProtKB-KW"/>
</dbReference>
<evidence type="ECO:0000259" key="10">
    <source>
        <dbReference type="Pfam" id="PF05922"/>
    </source>
</evidence>
<feature type="signal peptide" evidence="8">
    <location>
        <begin position="1"/>
        <end position="15"/>
    </location>
</feature>
<dbReference type="InterPro" id="IPR015500">
    <property type="entry name" value="Peptidase_S8_subtilisin-rel"/>
</dbReference>
<feature type="active site" description="Charge relay system" evidence="6">
    <location>
        <position position="145"/>
    </location>
</feature>
<feature type="active site" description="Charge relay system" evidence="6">
    <location>
        <position position="332"/>
    </location>
</feature>
<evidence type="ECO:0000313" key="11">
    <source>
        <dbReference type="EMBL" id="KAH6884567.1"/>
    </source>
</evidence>
<feature type="domain" description="Inhibitor I9" evidence="10">
    <location>
        <begin position="51"/>
        <end position="101"/>
    </location>
</feature>
<dbReference type="PROSITE" id="PS00137">
    <property type="entry name" value="SUBTILASE_HIS"/>
    <property type="match status" value="1"/>
</dbReference>
<comment type="caution">
    <text evidence="11">The sequence shown here is derived from an EMBL/GenBank/DDBJ whole genome shotgun (WGS) entry which is preliminary data.</text>
</comment>
<comment type="similarity">
    <text evidence="1 6 7">Belongs to the peptidase S8 family.</text>
</comment>
<evidence type="ECO:0000256" key="1">
    <source>
        <dbReference type="ARBA" id="ARBA00011073"/>
    </source>
</evidence>
<dbReference type="InterPro" id="IPR022398">
    <property type="entry name" value="Peptidase_S8_His-AS"/>
</dbReference>
<evidence type="ECO:0000313" key="12">
    <source>
        <dbReference type="Proteomes" id="UP000777438"/>
    </source>
</evidence>
<dbReference type="Pfam" id="PF00082">
    <property type="entry name" value="Peptidase_S8"/>
    <property type="match status" value="1"/>
</dbReference>